<sequence length="578" mass="66072">MSEHELVPLMYQAQLPERGKIQYAGDAKPATEWVREWLKGCPPVPDTVEENVPIWKRRPSQPTVKMPQFCCKEPWEYTLSWRLVTNSGQDESIIIPVIGAKGLPYYPGSSMKGAFLRACRQICTPEEVLEYCGGEVIEDGQKKTKPGILRFHGGYPVDMSWGDEKRLVDVIHSQEPRQVMSNVKTSANVQISLYKTKFKFGISSSKKLNATQWGKIKQIWEAALSEGIGSRVSAGYGRVKEIVDPRVILSVNLRGEGITSKLLNDTPEFRPNMFKAALRGHTLRLLAGVTNQQTAQSLTKQLWGGIGESRTEDGAIVGKLGINFDVEQLIAGEHKYSSNGRQAKPMPIYQLKSGRLDIFSIKEVTQKEREFLNLLMKFSLLLGGFGKSWRRVHHKRFFPDYFKNHDKAMIGSHWEFSQLLEEFCLTAPRGELENIANFLASIPNTIRSCFDLPSNNNYVRDWREVWHPHRVQVWGRVAENELDSEAVEWFHRDNFIKRTELTGKIGNSKNPSQVSRIWHRMYPLYVKSGGILKPKFNDSREPKYVELITMFTPDDLPIAQTFINHLENSSFTKLFPLR</sequence>
<evidence type="ECO:0000313" key="3">
    <source>
        <dbReference type="EMBL" id="MBD2501983.1"/>
    </source>
</evidence>
<evidence type="ECO:0000259" key="2">
    <source>
        <dbReference type="Pfam" id="PF03787"/>
    </source>
</evidence>
<gene>
    <name evidence="3" type="ORF">H6G83_15435</name>
</gene>
<reference evidence="3 4" key="1">
    <citation type="journal article" date="2020" name="ISME J.">
        <title>Comparative genomics reveals insights into cyanobacterial evolution and habitat adaptation.</title>
        <authorList>
            <person name="Chen M.Y."/>
            <person name="Teng W.K."/>
            <person name="Zhao L."/>
            <person name="Hu C.X."/>
            <person name="Zhou Y.K."/>
            <person name="Han B.P."/>
            <person name="Song L.R."/>
            <person name="Shu W.S."/>
        </authorList>
    </citation>
    <scope>NUCLEOTIDE SEQUENCE [LARGE SCALE GENOMIC DNA]</scope>
    <source>
        <strain evidence="3 4">FACHB-119</strain>
    </source>
</reference>
<proteinExistence type="predicted"/>
<keyword evidence="1" id="KW-0051">Antiviral defense</keyword>
<accession>A0ABR8D8A5</accession>
<dbReference type="EMBL" id="JACJSG010000019">
    <property type="protein sequence ID" value="MBD2501983.1"/>
    <property type="molecule type" value="Genomic_DNA"/>
</dbReference>
<feature type="domain" description="CRISPR type III-associated protein" evidence="2">
    <location>
        <begin position="100"/>
        <end position="240"/>
    </location>
</feature>
<keyword evidence="4" id="KW-1185">Reference proteome</keyword>
<evidence type="ECO:0000313" key="4">
    <source>
        <dbReference type="Proteomes" id="UP000661112"/>
    </source>
</evidence>
<dbReference type="Pfam" id="PF03787">
    <property type="entry name" value="RAMPs"/>
    <property type="match status" value="1"/>
</dbReference>
<dbReference type="InterPro" id="IPR005537">
    <property type="entry name" value="RAMP_III_fam"/>
</dbReference>
<evidence type="ECO:0000256" key="1">
    <source>
        <dbReference type="ARBA" id="ARBA00023118"/>
    </source>
</evidence>
<comment type="caution">
    <text evidence="3">The sequence shown here is derived from an EMBL/GenBank/DDBJ whole genome shotgun (WGS) entry which is preliminary data.</text>
</comment>
<protein>
    <recommendedName>
        <fullName evidence="2">CRISPR type III-associated protein domain-containing protein</fullName>
    </recommendedName>
</protein>
<dbReference type="Proteomes" id="UP000661112">
    <property type="component" value="Unassembled WGS sequence"/>
</dbReference>
<dbReference type="RefSeq" id="WP_190473781.1">
    <property type="nucleotide sequence ID" value="NZ_JACJSG010000019.1"/>
</dbReference>
<name>A0ABR8D8A5_9NOST</name>
<organism evidence="3 4">
    <name type="scientific">Anabaena azotica FACHB-119</name>
    <dbReference type="NCBI Taxonomy" id="947527"/>
    <lineage>
        <taxon>Bacteria</taxon>
        <taxon>Bacillati</taxon>
        <taxon>Cyanobacteriota</taxon>
        <taxon>Cyanophyceae</taxon>
        <taxon>Nostocales</taxon>
        <taxon>Nostocaceae</taxon>
        <taxon>Anabaena</taxon>
        <taxon>Anabaena azotica</taxon>
    </lineage>
</organism>